<organism evidence="3">
    <name type="scientific">bioreactor metagenome</name>
    <dbReference type="NCBI Taxonomy" id="1076179"/>
    <lineage>
        <taxon>unclassified sequences</taxon>
        <taxon>metagenomes</taxon>
        <taxon>ecological metagenomes</taxon>
    </lineage>
</organism>
<keyword evidence="2" id="KW-0804">Transcription</keyword>
<gene>
    <name evidence="3" type="ORF">SDC9_04573</name>
</gene>
<sequence>MIIPLHELINYNANSYELAVAINRRAFQLAVLKTPEVEKNNGKVVSLSTSQLFEKQVEYRFVSS</sequence>
<dbReference type="InterPro" id="IPR036161">
    <property type="entry name" value="RPB6/omega-like_sf"/>
</dbReference>
<evidence type="ECO:0000256" key="1">
    <source>
        <dbReference type="ARBA" id="ARBA00022478"/>
    </source>
</evidence>
<name>A0A644SWN4_9ZZZZ</name>
<dbReference type="GO" id="GO:0003677">
    <property type="term" value="F:DNA binding"/>
    <property type="evidence" value="ECO:0007669"/>
    <property type="project" value="InterPro"/>
</dbReference>
<evidence type="ECO:0000313" key="3">
    <source>
        <dbReference type="EMBL" id="MPL59025.1"/>
    </source>
</evidence>
<reference evidence="3" key="1">
    <citation type="submission" date="2019-08" db="EMBL/GenBank/DDBJ databases">
        <authorList>
            <person name="Kucharzyk K."/>
            <person name="Murdoch R.W."/>
            <person name="Higgins S."/>
            <person name="Loffler F."/>
        </authorList>
    </citation>
    <scope>NUCLEOTIDE SEQUENCE</scope>
</reference>
<dbReference type="SUPFAM" id="SSF63562">
    <property type="entry name" value="RPB6/omega subunit-like"/>
    <property type="match status" value="1"/>
</dbReference>
<accession>A0A644SWN4</accession>
<comment type="caution">
    <text evidence="3">The sequence shown here is derived from an EMBL/GenBank/DDBJ whole genome shotgun (WGS) entry which is preliminary data.</text>
</comment>
<dbReference type="GO" id="GO:0000428">
    <property type="term" value="C:DNA-directed RNA polymerase complex"/>
    <property type="evidence" value="ECO:0007669"/>
    <property type="project" value="UniProtKB-KW"/>
</dbReference>
<proteinExistence type="predicted"/>
<evidence type="ECO:0008006" key="4">
    <source>
        <dbReference type="Google" id="ProtNLM"/>
    </source>
</evidence>
<dbReference type="AlphaFoldDB" id="A0A644SWN4"/>
<evidence type="ECO:0000256" key="2">
    <source>
        <dbReference type="ARBA" id="ARBA00023163"/>
    </source>
</evidence>
<keyword evidence="1" id="KW-0240">DNA-directed RNA polymerase</keyword>
<dbReference type="GO" id="GO:0003899">
    <property type="term" value="F:DNA-directed RNA polymerase activity"/>
    <property type="evidence" value="ECO:0007669"/>
    <property type="project" value="InterPro"/>
</dbReference>
<dbReference type="EMBL" id="VSSQ01000008">
    <property type="protein sequence ID" value="MPL59025.1"/>
    <property type="molecule type" value="Genomic_DNA"/>
</dbReference>
<dbReference type="GO" id="GO:0006351">
    <property type="term" value="P:DNA-templated transcription"/>
    <property type="evidence" value="ECO:0007669"/>
    <property type="project" value="InterPro"/>
</dbReference>
<protein>
    <recommendedName>
        <fullName evidence="4">DNA-directed RNA polymerase</fullName>
    </recommendedName>
</protein>